<keyword evidence="6 7" id="KW-0472">Membrane</keyword>
<sequence length="290" mass="33403">MKKLGAISLQFIAACVGIIIFGALPSLFIAQGTGESHIGLFIDTLASIINSLIHFNEITFEIKGVEYQVYKYIFEGAFYSLTLIICALLLAYIIAILLTFLTMQFPKWLREKIKLAILFFESLPDILVILLLQLLIIMFYKKTDILLMKVVTVGDSQAYLLPIICLAILPTIQLYRMTIHLYEEELLKDYVLLTRAKGIHHTIILWKHILRNTIVSLFFHLKQTIWFMLSTLVVVELLFNVFGITYYLTTYMIPEVFTFILLFLFVPIFVFYHLVKIIIEKTVKGGEALT</sequence>
<protein>
    <submittedName>
        <fullName evidence="9">ABC transporter permease subunit</fullName>
    </submittedName>
</protein>
<organism evidence="9 10">
    <name type="scientific">Metabacillus endolithicus</name>
    <dbReference type="NCBI Taxonomy" id="1535204"/>
    <lineage>
        <taxon>Bacteria</taxon>
        <taxon>Bacillati</taxon>
        <taxon>Bacillota</taxon>
        <taxon>Bacilli</taxon>
        <taxon>Bacillales</taxon>
        <taxon>Bacillaceae</taxon>
        <taxon>Metabacillus</taxon>
    </lineage>
</organism>
<feature type="transmembrane region" description="Helical" evidence="7">
    <location>
        <begin position="115"/>
        <end position="139"/>
    </location>
</feature>
<comment type="subcellular location">
    <subcellularLocation>
        <location evidence="1 7">Cell membrane</location>
        <topology evidence="1 7">Multi-pass membrane protein</topology>
    </subcellularLocation>
</comment>
<accession>A0ABW5C2C0</accession>
<name>A0ABW5C2C0_9BACI</name>
<dbReference type="PANTHER" id="PTHR30465:SF44">
    <property type="entry name" value="ABC-TYPE DIPEPTIDE_OLIGOPEPTIDE TRANSPORT SYSTEM, PERMEASE COMPONENT"/>
    <property type="match status" value="1"/>
</dbReference>
<evidence type="ECO:0000256" key="7">
    <source>
        <dbReference type="RuleBase" id="RU363032"/>
    </source>
</evidence>
<evidence type="ECO:0000256" key="2">
    <source>
        <dbReference type="ARBA" id="ARBA00022448"/>
    </source>
</evidence>
<comment type="caution">
    <text evidence="9">The sequence shown here is derived from an EMBL/GenBank/DDBJ whole genome shotgun (WGS) entry which is preliminary data.</text>
</comment>
<proteinExistence type="inferred from homology"/>
<keyword evidence="3" id="KW-1003">Cell membrane</keyword>
<evidence type="ECO:0000256" key="6">
    <source>
        <dbReference type="ARBA" id="ARBA00023136"/>
    </source>
</evidence>
<evidence type="ECO:0000256" key="3">
    <source>
        <dbReference type="ARBA" id="ARBA00022475"/>
    </source>
</evidence>
<dbReference type="EMBL" id="JBHUIK010000003">
    <property type="protein sequence ID" value="MFD2215201.1"/>
    <property type="molecule type" value="Genomic_DNA"/>
</dbReference>
<feature type="transmembrane region" description="Helical" evidence="7">
    <location>
        <begin position="225"/>
        <end position="244"/>
    </location>
</feature>
<dbReference type="PROSITE" id="PS50928">
    <property type="entry name" value="ABC_TM1"/>
    <property type="match status" value="1"/>
</dbReference>
<dbReference type="CDD" id="cd06261">
    <property type="entry name" value="TM_PBP2"/>
    <property type="match status" value="1"/>
</dbReference>
<dbReference type="Pfam" id="PF00528">
    <property type="entry name" value="BPD_transp_1"/>
    <property type="match status" value="1"/>
</dbReference>
<dbReference type="PANTHER" id="PTHR30465">
    <property type="entry name" value="INNER MEMBRANE ABC TRANSPORTER"/>
    <property type="match status" value="1"/>
</dbReference>
<dbReference type="PROSITE" id="PS51257">
    <property type="entry name" value="PROKAR_LIPOPROTEIN"/>
    <property type="match status" value="1"/>
</dbReference>
<reference evidence="10" key="1">
    <citation type="journal article" date="2019" name="Int. J. Syst. Evol. Microbiol.">
        <title>The Global Catalogue of Microorganisms (GCM) 10K type strain sequencing project: providing services to taxonomists for standard genome sequencing and annotation.</title>
        <authorList>
            <consortium name="The Broad Institute Genomics Platform"/>
            <consortium name="The Broad Institute Genome Sequencing Center for Infectious Disease"/>
            <person name="Wu L."/>
            <person name="Ma J."/>
        </authorList>
    </citation>
    <scope>NUCLEOTIDE SEQUENCE [LARGE SCALE GENOMIC DNA]</scope>
    <source>
        <strain evidence="10">CGMCC 1.15474</strain>
    </source>
</reference>
<evidence type="ECO:0000256" key="5">
    <source>
        <dbReference type="ARBA" id="ARBA00022989"/>
    </source>
</evidence>
<feature type="transmembrane region" description="Helical" evidence="7">
    <location>
        <begin position="159"/>
        <end position="178"/>
    </location>
</feature>
<dbReference type="Proteomes" id="UP001597318">
    <property type="component" value="Unassembled WGS sequence"/>
</dbReference>
<feature type="transmembrane region" description="Helical" evidence="7">
    <location>
        <begin position="77"/>
        <end position="103"/>
    </location>
</feature>
<evidence type="ECO:0000256" key="1">
    <source>
        <dbReference type="ARBA" id="ARBA00004651"/>
    </source>
</evidence>
<keyword evidence="5 7" id="KW-1133">Transmembrane helix</keyword>
<keyword evidence="4 7" id="KW-0812">Transmembrane</keyword>
<evidence type="ECO:0000256" key="4">
    <source>
        <dbReference type="ARBA" id="ARBA00022692"/>
    </source>
</evidence>
<dbReference type="InterPro" id="IPR000515">
    <property type="entry name" value="MetI-like"/>
</dbReference>
<dbReference type="Gene3D" id="1.10.3720.10">
    <property type="entry name" value="MetI-like"/>
    <property type="match status" value="1"/>
</dbReference>
<feature type="domain" description="ABC transmembrane type-1" evidence="8">
    <location>
        <begin position="77"/>
        <end position="275"/>
    </location>
</feature>
<keyword evidence="10" id="KW-1185">Reference proteome</keyword>
<dbReference type="InterPro" id="IPR035906">
    <property type="entry name" value="MetI-like_sf"/>
</dbReference>
<keyword evidence="2 7" id="KW-0813">Transport</keyword>
<evidence type="ECO:0000313" key="10">
    <source>
        <dbReference type="Proteomes" id="UP001597318"/>
    </source>
</evidence>
<comment type="similarity">
    <text evidence="7">Belongs to the binding-protein-dependent transport system permease family.</text>
</comment>
<feature type="transmembrane region" description="Helical" evidence="7">
    <location>
        <begin position="256"/>
        <end position="275"/>
    </location>
</feature>
<evidence type="ECO:0000313" key="9">
    <source>
        <dbReference type="EMBL" id="MFD2215201.1"/>
    </source>
</evidence>
<dbReference type="RefSeq" id="WP_247346766.1">
    <property type="nucleotide sequence ID" value="NZ_CP095550.1"/>
</dbReference>
<dbReference type="SUPFAM" id="SSF161098">
    <property type="entry name" value="MetI-like"/>
    <property type="match status" value="1"/>
</dbReference>
<gene>
    <name evidence="9" type="ORF">ACFSKK_16030</name>
</gene>
<evidence type="ECO:0000259" key="8">
    <source>
        <dbReference type="PROSITE" id="PS50928"/>
    </source>
</evidence>
<feature type="transmembrane region" description="Helical" evidence="7">
    <location>
        <begin position="7"/>
        <end position="30"/>
    </location>
</feature>